<protein>
    <submittedName>
        <fullName evidence="1">Uncharacterized protein</fullName>
    </submittedName>
</protein>
<evidence type="ECO:0000313" key="2">
    <source>
        <dbReference type="Proteomes" id="UP000656077"/>
    </source>
</evidence>
<accession>A0A964RIR6</accession>
<organism evidence="1 2">
    <name type="scientific">Clostridium chromiireducens</name>
    <dbReference type="NCBI Taxonomy" id="225345"/>
    <lineage>
        <taxon>Bacteria</taxon>
        <taxon>Bacillati</taxon>
        <taxon>Bacillota</taxon>
        <taxon>Clostridia</taxon>
        <taxon>Eubacteriales</taxon>
        <taxon>Clostridiaceae</taxon>
        <taxon>Clostridium</taxon>
    </lineage>
</organism>
<comment type="caution">
    <text evidence="1">The sequence shown here is derived from an EMBL/GenBank/DDBJ whole genome shotgun (WGS) entry which is preliminary data.</text>
</comment>
<sequence length="109" mass="13238">MERFFIQSCSIDKIVEIEELLLRRYSSLDYILNLSYKDGLEFIFKAYEKELEDRLWDRWLVDYRWMNESNFVSFEDYKNKTSSSSNKNVENISKEAIEEKVKEIINLTL</sequence>
<gene>
    <name evidence="1" type="ORF">GKZ28_00795</name>
</gene>
<dbReference type="RefSeq" id="WP_160357683.1">
    <property type="nucleotide sequence ID" value="NZ_WSRQ01000001.1"/>
</dbReference>
<evidence type="ECO:0000313" key="1">
    <source>
        <dbReference type="EMBL" id="MVX62237.1"/>
    </source>
</evidence>
<dbReference type="Proteomes" id="UP000656077">
    <property type="component" value="Unassembled WGS sequence"/>
</dbReference>
<reference evidence="1" key="1">
    <citation type="submission" date="2019-12" db="EMBL/GenBank/DDBJ databases">
        <title>Microbes associate with the intestines of laboratory mice.</title>
        <authorList>
            <person name="Navarre W."/>
            <person name="Wong E."/>
        </authorList>
    </citation>
    <scope>NUCLEOTIDE SEQUENCE</scope>
    <source>
        <strain evidence="1">NM79_F5</strain>
    </source>
</reference>
<dbReference type="EMBL" id="WSRQ01000001">
    <property type="protein sequence ID" value="MVX62237.1"/>
    <property type="molecule type" value="Genomic_DNA"/>
</dbReference>
<proteinExistence type="predicted"/>
<dbReference type="AlphaFoldDB" id="A0A964RIR6"/>
<name>A0A964RIR6_9CLOT</name>